<keyword evidence="5 7" id="KW-0808">Transferase</keyword>
<evidence type="ECO:0000256" key="8">
    <source>
        <dbReference type="SAM" id="MobiDB-lite"/>
    </source>
</evidence>
<dbReference type="PROSITE" id="PS00105">
    <property type="entry name" value="AA_TRANSFER_CLASS_1"/>
    <property type="match status" value="1"/>
</dbReference>
<dbReference type="Gene3D" id="3.40.640.10">
    <property type="entry name" value="Type I PLP-dependent aspartate aminotransferase-like (Major domain)"/>
    <property type="match status" value="1"/>
</dbReference>
<evidence type="ECO:0000256" key="7">
    <source>
        <dbReference type="RuleBase" id="RU000481"/>
    </source>
</evidence>
<comment type="cofactor">
    <cofactor evidence="1 7">
        <name>pyridoxal 5'-phosphate</name>
        <dbReference type="ChEBI" id="CHEBI:597326"/>
    </cofactor>
</comment>
<dbReference type="STRING" id="797209.GCA_000376445_03147"/>
<comment type="similarity">
    <text evidence="2 7">Belongs to the class-I pyridoxal-phosphate-dependent aminotransferase family.</text>
</comment>
<comment type="subunit">
    <text evidence="3">Homodimer.</text>
</comment>
<evidence type="ECO:0000259" key="9">
    <source>
        <dbReference type="Pfam" id="PF00155"/>
    </source>
</evidence>
<dbReference type="Pfam" id="PF00155">
    <property type="entry name" value="Aminotran_1_2"/>
    <property type="match status" value="1"/>
</dbReference>
<accession>E7QWV1</accession>
<dbReference type="AlphaFoldDB" id="E7QWV1"/>
<evidence type="ECO:0000256" key="2">
    <source>
        <dbReference type="ARBA" id="ARBA00007441"/>
    </source>
</evidence>
<reference evidence="10 11" key="1">
    <citation type="journal article" date="2014" name="ISME J.">
        <title>Trehalose/2-sulfotrehalose biosynthesis and glycine-betaine uptake are widely spread mechanisms for osmoadaptation in the Halobacteriales.</title>
        <authorList>
            <person name="Youssef N.H."/>
            <person name="Savage-Ashlock K.N."/>
            <person name="McCully A.L."/>
            <person name="Luedtke B."/>
            <person name="Shaw E.I."/>
            <person name="Hoff W.D."/>
            <person name="Elshahed M.S."/>
        </authorList>
    </citation>
    <scope>NUCLEOTIDE SEQUENCE [LARGE SCALE GENOMIC DNA]</scope>
    <source>
        <strain evidence="10 11">DX253</strain>
    </source>
</reference>
<evidence type="ECO:0000256" key="1">
    <source>
        <dbReference type="ARBA" id="ARBA00001933"/>
    </source>
</evidence>
<keyword evidence="4 7" id="KW-0032">Aminotransferase</keyword>
<dbReference type="InterPro" id="IPR004838">
    <property type="entry name" value="NHTrfase_class1_PyrdxlP-BS"/>
</dbReference>
<sequence>MVVRSPVTRQTAGGLRSYLPRENDDGYMKTSARADAFERSGIRVMFELAEERGGDLVRLEVGEPDFDTPEHVIDAAADAARDGATHYTSGAGIPELREAIAERMATETNVPVSPEEVTVTNGGMEALSLALSAIADPDEEVIIPTPAWPNYRNQVILAGAEPVEVPLAEESGFDLDPERVIENLNENTAAIILTTPSNPTGRIYDEDAVKTVVEAAADHDAYVIADEVYARLTYDDDYRRITSYTDYEGVLTVDSCSKTYAMTGWRMGWLVGPEPVVEAATSLGESTTACPSSVGQQAALAAITGTQEPVREMHDAFRERRDYLTERVAQIPHISCPRPEGAFYAFLDVSELDGSSFDVAERLLSDYGVVTAPGGAFSDAGEGYLRLSFANSLDRIELGLDRIERLVRDEFE</sequence>
<dbReference type="InterPro" id="IPR050596">
    <property type="entry name" value="AspAT/PAT-like"/>
</dbReference>
<gene>
    <name evidence="10" type="ORF">ZOD2009_16448</name>
</gene>
<dbReference type="InterPro" id="IPR015421">
    <property type="entry name" value="PyrdxlP-dep_Trfase_major"/>
</dbReference>
<dbReference type="RefSeq" id="WP_007981615.1">
    <property type="nucleotide sequence ID" value="NZ_AEMG01000019.1"/>
</dbReference>
<dbReference type="InterPro" id="IPR015424">
    <property type="entry name" value="PyrdxlP-dep_Trfase"/>
</dbReference>
<keyword evidence="6" id="KW-0663">Pyridoxal phosphate</keyword>
<evidence type="ECO:0000256" key="4">
    <source>
        <dbReference type="ARBA" id="ARBA00022576"/>
    </source>
</evidence>
<dbReference type="GO" id="GO:0008483">
    <property type="term" value="F:transaminase activity"/>
    <property type="evidence" value="ECO:0007669"/>
    <property type="project" value="UniProtKB-KW"/>
</dbReference>
<evidence type="ECO:0000313" key="11">
    <source>
        <dbReference type="Proteomes" id="UP000003751"/>
    </source>
</evidence>
<dbReference type="PATRIC" id="fig|797209.4.peg.3211"/>
<evidence type="ECO:0000256" key="6">
    <source>
        <dbReference type="ARBA" id="ARBA00022898"/>
    </source>
</evidence>
<protein>
    <recommendedName>
        <fullName evidence="7">Aminotransferase</fullName>
        <ecNumber evidence="7">2.6.1.-</ecNumber>
    </recommendedName>
</protein>
<feature type="region of interest" description="Disordered" evidence="8">
    <location>
        <begin position="1"/>
        <end position="20"/>
    </location>
</feature>
<dbReference type="CDD" id="cd00609">
    <property type="entry name" value="AAT_like"/>
    <property type="match status" value="1"/>
</dbReference>
<dbReference type="eggNOG" id="arCOG01130">
    <property type="taxonomic scope" value="Archaea"/>
</dbReference>
<dbReference type="InterPro" id="IPR004839">
    <property type="entry name" value="Aminotransferase_I/II_large"/>
</dbReference>
<dbReference type="PANTHER" id="PTHR46383">
    <property type="entry name" value="ASPARTATE AMINOTRANSFERASE"/>
    <property type="match status" value="1"/>
</dbReference>
<dbReference type="Proteomes" id="UP000003751">
    <property type="component" value="Unassembled WGS sequence"/>
</dbReference>
<organism evidence="10 11">
    <name type="scientific">Haladaptatus paucihalophilus DX253</name>
    <dbReference type="NCBI Taxonomy" id="797209"/>
    <lineage>
        <taxon>Archaea</taxon>
        <taxon>Methanobacteriati</taxon>
        <taxon>Methanobacteriota</taxon>
        <taxon>Stenosarchaea group</taxon>
        <taxon>Halobacteria</taxon>
        <taxon>Halobacteriales</taxon>
        <taxon>Haladaptataceae</taxon>
        <taxon>Haladaptatus</taxon>
    </lineage>
</organism>
<name>E7QWV1_HALPU</name>
<proteinExistence type="inferred from homology"/>
<evidence type="ECO:0000256" key="3">
    <source>
        <dbReference type="ARBA" id="ARBA00011738"/>
    </source>
</evidence>
<comment type="caution">
    <text evidence="10">The sequence shown here is derived from an EMBL/GenBank/DDBJ whole genome shotgun (WGS) entry which is preliminary data.</text>
</comment>
<dbReference type="GO" id="GO:0006520">
    <property type="term" value="P:amino acid metabolic process"/>
    <property type="evidence" value="ECO:0007669"/>
    <property type="project" value="InterPro"/>
</dbReference>
<dbReference type="SUPFAM" id="SSF53383">
    <property type="entry name" value="PLP-dependent transferases"/>
    <property type="match status" value="1"/>
</dbReference>
<feature type="domain" description="Aminotransferase class I/classII large" evidence="9">
    <location>
        <begin position="55"/>
        <end position="392"/>
    </location>
</feature>
<dbReference type="EC" id="2.6.1.-" evidence="7"/>
<dbReference type="OrthoDB" id="372018at2157"/>
<dbReference type="EMBL" id="AEMG01000019">
    <property type="protein sequence ID" value="EFW90754.1"/>
    <property type="molecule type" value="Genomic_DNA"/>
</dbReference>
<evidence type="ECO:0000313" key="10">
    <source>
        <dbReference type="EMBL" id="EFW90754.1"/>
    </source>
</evidence>
<evidence type="ECO:0000256" key="5">
    <source>
        <dbReference type="ARBA" id="ARBA00022679"/>
    </source>
</evidence>
<dbReference type="GO" id="GO:0030170">
    <property type="term" value="F:pyridoxal phosphate binding"/>
    <property type="evidence" value="ECO:0007669"/>
    <property type="project" value="InterPro"/>
</dbReference>
<dbReference type="FunFam" id="3.40.640.10:FF:000033">
    <property type="entry name" value="Aspartate aminotransferase"/>
    <property type="match status" value="1"/>
</dbReference>